<comment type="caution">
    <text evidence="1">The sequence shown here is derived from an EMBL/GenBank/DDBJ whole genome shotgun (WGS) entry which is preliminary data.</text>
</comment>
<evidence type="ECO:0000313" key="2">
    <source>
        <dbReference type="Proteomes" id="UP001501624"/>
    </source>
</evidence>
<sequence length="70" mass="7814">MDSMAMTLRLTEEQERALAMLAEAQGVSKHEAVVRAIGEAAARRVRDDRVRALSEEGRSRYASLLDRLAQ</sequence>
<gene>
    <name evidence="1" type="ORF">GCM10022380_01760</name>
</gene>
<evidence type="ECO:0000313" key="1">
    <source>
        <dbReference type="EMBL" id="GAA3789160.1"/>
    </source>
</evidence>
<proteinExistence type="predicted"/>
<accession>A0ABP7HA47</accession>
<organism evidence="1 2">
    <name type="scientific">Amycolatopsis tucumanensis</name>
    <dbReference type="NCBI Taxonomy" id="401106"/>
    <lineage>
        <taxon>Bacteria</taxon>
        <taxon>Bacillati</taxon>
        <taxon>Actinomycetota</taxon>
        <taxon>Actinomycetes</taxon>
        <taxon>Pseudonocardiales</taxon>
        <taxon>Pseudonocardiaceae</taxon>
        <taxon>Amycolatopsis</taxon>
    </lineage>
</organism>
<dbReference type="SUPFAM" id="SSF47598">
    <property type="entry name" value="Ribbon-helix-helix"/>
    <property type="match status" value="1"/>
</dbReference>
<keyword evidence="2" id="KW-1185">Reference proteome</keyword>
<reference evidence="2" key="1">
    <citation type="journal article" date="2019" name="Int. J. Syst. Evol. Microbiol.">
        <title>The Global Catalogue of Microorganisms (GCM) 10K type strain sequencing project: providing services to taxonomists for standard genome sequencing and annotation.</title>
        <authorList>
            <consortium name="The Broad Institute Genomics Platform"/>
            <consortium name="The Broad Institute Genome Sequencing Center for Infectious Disease"/>
            <person name="Wu L."/>
            <person name="Ma J."/>
        </authorList>
    </citation>
    <scope>NUCLEOTIDE SEQUENCE [LARGE SCALE GENOMIC DNA]</scope>
    <source>
        <strain evidence="2">JCM 17017</strain>
    </source>
</reference>
<dbReference type="InterPro" id="IPR010985">
    <property type="entry name" value="Ribbon_hlx_hlx"/>
</dbReference>
<evidence type="ECO:0008006" key="3">
    <source>
        <dbReference type="Google" id="ProtNLM"/>
    </source>
</evidence>
<protein>
    <recommendedName>
        <fullName evidence="3">CopG family transcriptional regulator</fullName>
    </recommendedName>
</protein>
<name>A0ABP7HA47_9PSEU</name>
<dbReference type="EMBL" id="BAABCM010000001">
    <property type="protein sequence ID" value="GAA3789160.1"/>
    <property type="molecule type" value="Genomic_DNA"/>
</dbReference>
<dbReference type="Proteomes" id="UP001501624">
    <property type="component" value="Unassembled WGS sequence"/>
</dbReference>